<dbReference type="SMART" id="SM00906">
    <property type="entry name" value="Fungal_trans"/>
    <property type="match status" value="1"/>
</dbReference>
<feature type="compositionally biased region" description="Basic and acidic residues" evidence="4">
    <location>
        <begin position="1"/>
        <end position="10"/>
    </location>
</feature>
<reference evidence="6" key="1">
    <citation type="submission" date="2011-11" db="EMBL/GenBank/DDBJ databases">
        <title>The Genome Sequence of Fusarium oxysporum II5.</title>
        <authorList>
            <consortium name="The Broad Institute Genome Sequencing Platform"/>
            <person name="Ma L.-J."/>
            <person name="Gale L.R."/>
            <person name="Schwartz D.C."/>
            <person name="Zhou S."/>
            <person name="Corby-Kistler H."/>
            <person name="Young S.K."/>
            <person name="Zeng Q."/>
            <person name="Gargeya S."/>
            <person name="Fitzgerald M."/>
            <person name="Haas B."/>
            <person name="Abouelleil A."/>
            <person name="Alvarado L."/>
            <person name="Arachchi H.M."/>
            <person name="Berlin A."/>
            <person name="Brown A."/>
            <person name="Chapman S.B."/>
            <person name="Chen Z."/>
            <person name="Dunbar C."/>
            <person name="Freedman E."/>
            <person name="Gearin G."/>
            <person name="Goldberg J."/>
            <person name="Griggs A."/>
            <person name="Gujja S."/>
            <person name="Heiman D."/>
            <person name="Howarth C."/>
            <person name="Larson L."/>
            <person name="Lui A."/>
            <person name="MacDonald P.J.P."/>
            <person name="Montmayeur A."/>
            <person name="Murphy C."/>
            <person name="Neiman D."/>
            <person name="Pearson M."/>
            <person name="Priest M."/>
            <person name="Roberts A."/>
            <person name="Saif S."/>
            <person name="Shea T."/>
            <person name="Shenoy N."/>
            <person name="Sisk P."/>
            <person name="Stolte C."/>
            <person name="Sykes S."/>
            <person name="Wortman J."/>
            <person name="Nusbaum C."/>
            <person name="Birren B."/>
        </authorList>
    </citation>
    <scope>NUCLEOTIDE SEQUENCE [LARGE SCALE GENOMIC DNA]</scope>
    <source>
        <strain evidence="6">54006</strain>
    </source>
</reference>
<evidence type="ECO:0000256" key="4">
    <source>
        <dbReference type="SAM" id="MobiDB-lite"/>
    </source>
</evidence>
<dbReference type="EMBL" id="JH658275">
    <property type="protein sequence ID" value="EXM07359.1"/>
    <property type="molecule type" value="Genomic_DNA"/>
</dbReference>
<dbReference type="GO" id="GO:0000981">
    <property type="term" value="F:DNA-binding transcription factor activity, RNA polymerase II-specific"/>
    <property type="evidence" value="ECO:0007669"/>
    <property type="project" value="InterPro"/>
</dbReference>
<dbReference type="Gene3D" id="4.10.240.10">
    <property type="entry name" value="Zn(2)-C6 fungal-type DNA-binding domain"/>
    <property type="match status" value="1"/>
</dbReference>
<accession>X0K1F5</accession>
<evidence type="ECO:0000256" key="1">
    <source>
        <dbReference type="ARBA" id="ARBA00004123"/>
    </source>
</evidence>
<dbReference type="InterPro" id="IPR036864">
    <property type="entry name" value="Zn2-C6_fun-type_DNA-bd_sf"/>
</dbReference>
<dbReference type="GO" id="GO:0008270">
    <property type="term" value="F:zinc ion binding"/>
    <property type="evidence" value="ECO:0007669"/>
    <property type="project" value="InterPro"/>
</dbReference>
<evidence type="ECO:0000313" key="6">
    <source>
        <dbReference type="EMBL" id="EXM07359.1"/>
    </source>
</evidence>
<dbReference type="InterPro" id="IPR001138">
    <property type="entry name" value="Zn2Cys6_DnaBD"/>
</dbReference>
<dbReference type="InterPro" id="IPR050613">
    <property type="entry name" value="Sec_Metabolite_Reg"/>
</dbReference>
<dbReference type="AlphaFoldDB" id="X0K1F5"/>
<dbReference type="VEuPathDB" id="FungiDB:FOIG_03890"/>
<comment type="subcellular location">
    <subcellularLocation>
        <location evidence="1">Nucleus</location>
    </subcellularLocation>
</comment>
<proteinExistence type="predicted"/>
<organism evidence="6">
    <name type="scientific">Fusarium odoratissimum (strain NRRL 54006)</name>
    <dbReference type="NCBI Taxonomy" id="1089451"/>
    <lineage>
        <taxon>Eukaryota</taxon>
        <taxon>Fungi</taxon>
        <taxon>Dikarya</taxon>
        <taxon>Ascomycota</taxon>
        <taxon>Pezizomycotina</taxon>
        <taxon>Sordariomycetes</taxon>
        <taxon>Hypocreomycetidae</taxon>
        <taxon>Hypocreales</taxon>
        <taxon>Nectriaceae</taxon>
        <taxon>Fusarium</taxon>
        <taxon>Fusarium oxysporum species complex</taxon>
        <taxon>Fusarium oxysporum f. sp. cubense (strain race 4)</taxon>
    </lineage>
</organism>
<dbReference type="GO" id="GO:0003677">
    <property type="term" value="F:DNA binding"/>
    <property type="evidence" value="ECO:0007669"/>
    <property type="project" value="InterPro"/>
</dbReference>
<name>X0K1F5_FUSO5</name>
<feature type="compositionally biased region" description="Basic and acidic residues" evidence="4">
    <location>
        <begin position="176"/>
        <end position="186"/>
    </location>
</feature>
<protein>
    <recommendedName>
        <fullName evidence="5">Xylanolytic transcriptional activator regulatory domain-containing protein</fullName>
    </recommendedName>
</protein>
<dbReference type="Proteomes" id="UP000030685">
    <property type="component" value="Unassembled WGS sequence"/>
</dbReference>
<dbReference type="InterPro" id="IPR007219">
    <property type="entry name" value="XnlR_reg_dom"/>
</dbReference>
<dbReference type="GeneID" id="42029065"/>
<dbReference type="HOGENOM" id="CLU_007426_5_0_1"/>
<evidence type="ECO:0000256" key="3">
    <source>
        <dbReference type="ARBA" id="ARBA00023242"/>
    </source>
</evidence>
<feature type="region of interest" description="Disordered" evidence="4">
    <location>
        <begin position="167"/>
        <end position="189"/>
    </location>
</feature>
<feature type="region of interest" description="Disordered" evidence="4">
    <location>
        <begin position="1"/>
        <end position="39"/>
    </location>
</feature>
<reference evidence="6" key="2">
    <citation type="submission" date="2012-05" db="EMBL/GenBank/DDBJ databases">
        <title>The Genome Annotation of Fusarium oxysporum II5.</title>
        <authorList>
            <consortium name="The Broad Institute Genomics Platform"/>
            <person name="Ma L.-J."/>
            <person name="Corby-Kistler H."/>
            <person name="Broz K."/>
            <person name="Gale L.R."/>
            <person name="Jonkers W."/>
            <person name="O'Donnell K."/>
            <person name="Ploetz R."/>
            <person name="Steinberg C."/>
            <person name="Schwartz D.C."/>
            <person name="VanEtten H."/>
            <person name="Zhou S."/>
            <person name="Young S.K."/>
            <person name="Zeng Q."/>
            <person name="Gargeya S."/>
            <person name="Fitzgerald M."/>
            <person name="Abouelleil A."/>
            <person name="Alvarado L."/>
            <person name="Chapman S.B."/>
            <person name="Gainer-Dewar J."/>
            <person name="Goldberg J."/>
            <person name="Griggs A."/>
            <person name="Gujja S."/>
            <person name="Hansen M."/>
            <person name="Howarth C."/>
            <person name="Imamovic A."/>
            <person name="Ireland A."/>
            <person name="Larimer J."/>
            <person name="McCowan C."/>
            <person name="Murphy C."/>
            <person name="Pearson M."/>
            <person name="Poon T.W."/>
            <person name="Priest M."/>
            <person name="Roberts A."/>
            <person name="Saif S."/>
            <person name="Shea T."/>
            <person name="Sykes S."/>
            <person name="Wortman J."/>
            <person name="Nusbaum C."/>
            <person name="Birren B."/>
        </authorList>
    </citation>
    <scope>NUCLEOTIDE SEQUENCE</scope>
    <source>
        <strain evidence="6">54006</strain>
    </source>
</reference>
<evidence type="ECO:0000256" key="2">
    <source>
        <dbReference type="ARBA" id="ARBA00022723"/>
    </source>
</evidence>
<dbReference type="CDD" id="cd00067">
    <property type="entry name" value="GAL4"/>
    <property type="match status" value="1"/>
</dbReference>
<feature type="domain" description="Xylanolytic transcriptional activator regulatory" evidence="5">
    <location>
        <begin position="338"/>
        <end position="412"/>
    </location>
</feature>
<dbReference type="PANTHER" id="PTHR31001">
    <property type="entry name" value="UNCHARACTERIZED TRANSCRIPTIONAL REGULATORY PROTEIN"/>
    <property type="match status" value="1"/>
</dbReference>
<keyword evidence="2" id="KW-0479">Metal-binding</keyword>
<dbReference type="CDD" id="cd12148">
    <property type="entry name" value="fungal_TF_MHR"/>
    <property type="match status" value="1"/>
</dbReference>
<dbReference type="GO" id="GO:0006351">
    <property type="term" value="P:DNA-templated transcription"/>
    <property type="evidence" value="ECO:0007669"/>
    <property type="project" value="InterPro"/>
</dbReference>
<feature type="compositionally biased region" description="Polar residues" evidence="4">
    <location>
        <begin position="11"/>
        <end position="21"/>
    </location>
</feature>
<sequence>MSDQSPHETDLCSTHSAADLSTPTARPPPHRRRDKKQLSLKCDRKQPCSACASRNLSCSFPSARAPRLVSRPSPATQIAQKPSLSVLEDKVRSLEQMMISTLTTIRHERPDLEASSPLSNSGISPRPHLAEAGTMRCGNQGTEYFGGVHWVAIMDGIAELKGHFENLNESQSPGRHGREVPDESRQRPLLLYSGTRAPPKEMLISELPEKNIVDRMVFYYFSEMSMMPLIALHSPTFLQQYEQFWANPGEVSIHWIGLLYSILSVSTIFSRKSEAPTSNTMSNSGYTAQYSEYAHHMVHCLKAGDYVRGGPYILETLINYIVLELMMASPSPDVHSGICATTGLMTQIALRMGYHRDPCHFPEISCFEGEMRRRIWAMVHICDTSMSVLSGSPRVIAEGSWDTKPPRNLHDSDLDPGCTTLPDSRPDSELTPVSCPLARYKLSLTVGWLIDADVFHGLLLPSEMRRAEARLAETWNTIPDRFKFESLSNCLSESPAGMYIMLHISHLLKSPRSADDGDPAAGDDAEYELHSRRKCIHSALQNVEFLIIMDTESRPGGTLTMLKNKMSIFAVHESLVATAVLGTFLYHFGPWPATSGVAHGIDIAYIEATLRNCKDTWVRWSEWSSDAKRAVDLLDLVFQKLDGSMETVPLSEFSLALDGMGLNLGWDTEYL</sequence>
<evidence type="ECO:0000259" key="5">
    <source>
        <dbReference type="SMART" id="SM00906"/>
    </source>
</evidence>
<gene>
    <name evidence="6" type="ORF">FOIG_03890</name>
</gene>
<dbReference type="Pfam" id="PF04082">
    <property type="entry name" value="Fungal_trans"/>
    <property type="match status" value="1"/>
</dbReference>
<dbReference type="RefSeq" id="XP_031069448.1">
    <property type="nucleotide sequence ID" value="XM_031201924.1"/>
</dbReference>
<dbReference type="GO" id="GO:0005634">
    <property type="term" value="C:nucleus"/>
    <property type="evidence" value="ECO:0007669"/>
    <property type="project" value="UniProtKB-SubCell"/>
</dbReference>
<dbReference type="PANTHER" id="PTHR31001:SF74">
    <property type="entry name" value="ZN(II)2CYS6 TRANSCRIPTION FACTOR (EUROFUNG)"/>
    <property type="match status" value="1"/>
</dbReference>
<keyword evidence="3" id="KW-0539">Nucleus</keyword>